<feature type="domain" description="Fimbrial-type adhesion" evidence="2">
    <location>
        <begin position="233"/>
        <end position="363"/>
    </location>
</feature>
<accession>A0A482IY96</accession>
<dbReference type="GO" id="GO:0009289">
    <property type="term" value="C:pilus"/>
    <property type="evidence" value="ECO:0007669"/>
    <property type="project" value="InterPro"/>
</dbReference>
<dbReference type="Gene3D" id="2.60.40.1090">
    <property type="entry name" value="Fimbrial-type adhesion domain"/>
    <property type="match status" value="1"/>
</dbReference>
<evidence type="ECO:0000313" key="4">
    <source>
        <dbReference type="Proteomes" id="UP000253772"/>
    </source>
</evidence>
<dbReference type="Pfam" id="PF00419">
    <property type="entry name" value="Fimbrial"/>
    <property type="match status" value="1"/>
</dbReference>
<reference evidence="3 4" key="1">
    <citation type="submission" date="2019-03" db="EMBL/GenBank/DDBJ databases">
        <title>Comparative insights into the high quality Complete genome sequence of highly metal resistant Cupriavidus metallidurans strain BS1 isolated from a gold-copper mine.</title>
        <authorList>
            <person name="Mazhar H.S."/>
            <person name="Rensing C."/>
        </authorList>
    </citation>
    <scope>NUCLEOTIDE SEQUENCE [LARGE SCALE GENOMIC DNA]</scope>
    <source>
        <strain evidence="3 4">BS1</strain>
    </source>
</reference>
<evidence type="ECO:0000313" key="3">
    <source>
        <dbReference type="EMBL" id="QBP12882.1"/>
    </source>
</evidence>
<protein>
    <submittedName>
        <fullName evidence="3">Fimbrial protein</fullName>
    </submittedName>
</protein>
<dbReference type="OrthoDB" id="8678921at2"/>
<dbReference type="Proteomes" id="UP000253772">
    <property type="component" value="Chromosome c2"/>
</dbReference>
<dbReference type="SUPFAM" id="SSF49401">
    <property type="entry name" value="Bacterial adhesins"/>
    <property type="match status" value="1"/>
</dbReference>
<dbReference type="InterPro" id="IPR050263">
    <property type="entry name" value="Bact_Fimbrial_Adh_Pro"/>
</dbReference>
<dbReference type="InterPro" id="IPR008966">
    <property type="entry name" value="Adhesion_dom_sf"/>
</dbReference>
<dbReference type="GO" id="GO:0043709">
    <property type="term" value="P:cell adhesion involved in single-species biofilm formation"/>
    <property type="evidence" value="ECO:0007669"/>
    <property type="project" value="TreeGrafter"/>
</dbReference>
<dbReference type="AlphaFoldDB" id="A0A482IY96"/>
<proteinExistence type="predicted"/>
<dbReference type="InterPro" id="IPR036937">
    <property type="entry name" value="Adhesion_dom_fimbrial_sf"/>
</dbReference>
<dbReference type="PANTHER" id="PTHR33420">
    <property type="entry name" value="FIMBRIAL SUBUNIT ELFA-RELATED"/>
    <property type="match status" value="1"/>
</dbReference>
<dbReference type="EMBL" id="CP037901">
    <property type="protein sequence ID" value="QBP12882.1"/>
    <property type="molecule type" value="Genomic_DNA"/>
</dbReference>
<evidence type="ECO:0000256" key="1">
    <source>
        <dbReference type="ARBA" id="ARBA00022729"/>
    </source>
</evidence>
<evidence type="ECO:0000259" key="2">
    <source>
        <dbReference type="Pfam" id="PF00419"/>
    </source>
</evidence>
<dbReference type="InterPro" id="IPR000259">
    <property type="entry name" value="Adhesion_dom_fimbrial"/>
</dbReference>
<keyword evidence="1" id="KW-0732">Signal</keyword>
<gene>
    <name evidence="3" type="ORF">DDF84_024780</name>
</gene>
<dbReference type="Gene3D" id="2.60.40.3310">
    <property type="match status" value="1"/>
</dbReference>
<dbReference type="PANTHER" id="PTHR33420:SF3">
    <property type="entry name" value="FIMBRIAL SUBUNIT ELFA"/>
    <property type="match status" value="1"/>
</dbReference>
<name>A0A482IY96_9BURK</name>
<organism evidence="3 4">
    <name type="scientific">Cupriavidus metallidurans</name>
    <dbReference type="NCBI Taxonomy" id="119219"/>
    <lineage>
        <taxon>Bacteria</taxon>
        <taxon>Pseudomonadati</taxon>
        <taxon>Pseudomonadota</taxon>
        <taxon>Betaproteobacteria</taxon>
        <taxon>Burkholderiales</taxon>
        <taxon>Burkholderiaceae</taxon>
        <taxon>Cupriavidus</taxon>
    </lineage>
</organism>
<sequence>MISEIVESVFRNLPTGRSRSHRVPACRHNRTGTIYCLLVRMLAVLAFAMGMQTSAHAAACTNTSGLPNAISYPGTVAVSSNLLPGDTIPGTVRTFSMSGTCTIGWGGPMTIQVGSSIVACTRDGGSTEVMPGVYTTGVSGVGMRLRNSSGTPIVNGSGQACFSSIAQIGAGGSYNFYGTLELVRISGPILNGSVMNNAAWAFGVYNTNGLLNDDSIDASQIYPAGAITLKSIACTPTFPAVVQLPTINQGALSAGSAGATAFAIGLRCDTGAQVGISLDAAAGLSVIDANNGILSVQTGGGGGVGVQIVDQRQVPVRLQSRVDMGTISANVQNSFPFMARYIRLGTVTAGAVSSAMTFTFDYQ</sequence>